<dbReference type="InterPro" id="IPR003594">
    <property type="entry name" value="HATPase_dom"/>
</dbReference>
<dbReference type="RefSeq" id="WP_103934641.1">
    <property type="nucleotide sequence ID" value="NZ_FNVA01000007.1"/>
</dbReference>
<dbReference type="InterPro" id="IPR004358">
    <property type="entry name" value="Sig_transdc_His_kin-like_C"/>
</dbReference>
<dbReference type="InterPro" id="IPR007891">
    <property type="entry name" value="CHASE3"/>
</dbReference>
<accession>A0A1H6BKE6</accession>
<dbReference type="GO" id="GO:0000156">
    <property type="term" value="F:phosphorelay response regulator activity"/>
    <property type="evidence" value="ECO:0007669"/>
    <property type="project" value="TreeGrafter"/>
</dbReference>
<dbReference type="InterPro" id="IPR050351">
    <property type="entry name" value="BphY/WalK/GraS-like"/>
</dbReference>
<dbReference type="PRINTS" id="PR00344">
    <property type="entry name" value="BCTRLSENSOR"/>
</dbReference>
<dbReference type="PROSITE" id="PS50109">
    <property type="entry name" value="HIS_KIN"/>
    <property type="match status" value="1"/>
</dbReference>
<dbReference type="Gene3D" id="1.10.287.130">
    <property type="match status" value="1"/>
</dbReference>
<evidence type="ECO:0000256" key="2">
    <source>
        <dbReference type="ARBA" id="ARBA00012438"/>
    </source>
</evidence>
<reference evidence="9 10" key="1">
    <citation type="submission" date="2016-10" db="EMBL/GenBank/DDBJ databases">
        <authorList>
            <person name="de Groot N.N."/>
        </authorList>
    </citation>
    <scope>NUCLEOTIDE SEQUENCE [LARGE SCALE GENOMIC DNA]</scope>
    <source>
        <strain evidence="9 10">DSM 22489</strain>
    </source>
</reference>
<dbReference type="EMBL" id="FNVA01000007">
    <property type="protein sequence ID" value="SEG61188.1"/>
    <property type="molecule type" value="Genomic_DNA"/>
</dbReference>
<evidence type="ECO:0000256" key="4">
    <source>
        <dbReference type="ARBA" id="ARBA00022679"/>
    </source>
</evidence>
<keyword evidence="10" id="KW-1185">Reference proteome</keyword>
<keyword evidence="6" id="KW-0175">Coiled coil</keyword>
<keyword evidence="4" id="KW-0808">Transferase</keyword>
<keyword evidence="7" id="KW-1133">Transmembrane helix</keyword>
<dbReference type="FunFam" id="3.30.565.10:FF:000006">
    <property type="entry name" value="Sensor histidine kinase WalK"/>
    <property type="match status" value="1"/>
</dbReference>
<evidence type="ECO:0000256" key="5">
    <source>
        <dbReference type="ARBA" id="ARBA00022777"/>
    </source>
</evidence>
<dbReference type="Proteomes" id="UP000236728">
    <property type="component" value="Unassembled WGS sequence"/>
</dbReference>
<dbReference type="AlphaFoldDB" id="A0A1H6BKE6"/>
<dbReference type="InterPro" id="IPR036097">
    <property type="entry name" value="HisK_dim/P_sf"/>
</dbReference>
<dbReference type="PANTHER" id="PTHR42878">
    <property type="entry name" value="TWO-COMPONENT HISTIDINE KINASE"/>
    <property type="match status" value="1"/>
</dbReference>
<proteinExistence type="predicted"/>
<dbReference type="Pfam" id="PF00512">
    <property type="entry name" value="HisKA"/>
    <property type="match status" value="1"/>
</dbReference>
<evidence type="ECO:0000256" key="6">
    <source>
        <dbReference type="SAM" id="Coils"/>
    </source>
</evidence>
<evidence type="ECO:0000313" key="9">
    <source>
        <dbReference type="EMBL" id="SEG61188.1"/>
    </source>
</evidence>
<dbReference type="CDD" id="cd00082">
    <property type="entry name" value="HisKA"/>
    <property type="match status" value="1"/>
</dbReference>
<dbReference type="Pfam" id="PF05227">
    <property type="entry name" value="CHASE3"/>
    <property type="match status" value="1"/>
</dbReference>
<dbReference type="GO" id="GO:0030295">
    <property type="term" value="F:protein kinase activator activity"/>
    <property type="evidence" value="ECO:0007669"/>
    <property type="project" value="TreeGrafter"/>
</dbReference>
<comment type="catalytic activity">
    <reaction evidence="1">
        <text>ATP + protein L-histidine = ADP + protein N-phospho-L-histidine.</text>
        <dbReference type="EC" id="2.7.13.3"/>
    </reaction>
</comment>
<feature type="domain" description="Histidine kinase" evidence="8">
    <location>
        <begin position="258"/>
        <end position="476"/>
    </location>
</feature>
<keyword evidence="7" id="KW-0812">Transmembrane</keyword>
<dbReference type="FunFam" id="1.10.287.130:FF:000070">
    <property type="entry name" value="Histidine kinase sensor protein"/>
    <property type="match status" value="1"/>
</dbReference>
<feature type="transmembrane region" description="Helical" evidence="7">
    <location>
        <begin position="180"/>
        <end position="200"/>
    </location>
</feature>
<dbReference type="Gene3D" id="3.30.565.10">
    <property type="entry name" value="Histidine kinase-like ATPase, C-terminal domain"/>
    <property type="match status" value="1"/>
</dbReference>
<keyword evidence="7" id="KW-0472">Membrane</keyword>
<keyword evidence="5 9" id="KW-0418">Kinase</keyword>
<dbReference type="GO" id="GO:0007234">
    <property type="term" value="P:osmosensory signaling via phosphorelay pathway"/>
    <property type="evidence" value="ECO:0007669"/>
    <property type="project" value="TreeGrafter"/>
</dbReference>
<feature type="coiled-coil region" evidence="6">
    <location>
        <begin position="224"/>
        <end position="251"/>
    </location>
</feature>
<evidence type="ECO:0000256" key="1">
    <source>
        <dbReference type="ARBA" id="ARBA00000085"/>
    </source>
</evidence>
<dbReference type="SUPFAM" id="SSF47384">
    <property type="entry name" value="Homodimeric domain of signal transducing histidine kinase"/>
    <property type="match status" value="1"/>
</dbReference>
<protein>
    <recommendedName>
        <fullName evidence="2">histidine kinase</fullName>
        <ecNumber evidence="2">2.7.13.3</ecNumber>
    </recommendedName>
</protein>
<evidence type="ECO:0000313" key="10">
    <source>
        <dbReference type="Proteomes" id="UP000236728"/>
    </source>
</evidence>
<dbReference type="InterPro" id="IPR003661">
    <property type="entry name" value="HisK_dim/P_dom"/>
</dbReference>
<dbReference type="InterPro" id="IPR005467">
    <property type="entry name" value="His_kinase_dom"/>
</dbReference>
<sequence length="483" mass="53723">MRTGKYRLAMAAAMLIVAFNAWLAIRALHAFFDVQNWRAHTFEVLVHTKTVEADVSKSTAAVRAYLISGDPLYKSRYNDATADIDRELDAIKTLTVDNNTQQERLAYTRQRILVRMSALQTGIAMRDATHEMLGPVSLMAVLTDSPDHGPTVAYCLQQMENEENRLLNDRTAASLRARSVVVWTFVAASLLAILLLGATAELGIRAVRDRQALINSEAEIRVLNEELRITNTSLEERVEQRTKELANTNQELEAFSYSVSHDLRAPLRTIDGFSLALSEDYADKLDETGRDYITRVRGGVQRMGLLIDSLLQLSRVTRMDLQSERFDISQVASLVFGELEALDKDRSVELVAQPGVLVVGDPRLIRIALENLMGNAWKFTSKTPNALIQFGSMPGTGEYEGTTVYFVRDNGAGFDMQYVDRLFTAFQRLHGDRDFKGSGIGLATVSRIIRRHHGSIWAEGQIGQGATFYFTLGGPGADVNARA</sequence>
<dbReference type="EC" id="2.7.13.3" evidence="2"/>
<dbReference type="SMART" id="SM00387">
    <property type="entry name" value="HATPase_c"/>
    <property type="match status" value="1"/>
</dbReference>
<dbReference type="SUPFAM" id="SSF55874">
    <property type="entry name" value="ATPase domain of HSP90 chaperone/DNA topoisomerase II/histidine kinase"/>
    <property type="match status" value="1"/>
</dbReference>
<dbReference type="SMART" id="SM00388">
    <property type="entry name" value="HisKA"/>
    <property type="match status" value="1"/>
</dbReference>
<dbReference type="GO" id="GO:0000155">
    <property type="term" value="F:phosphorelay sensor kinase activity"/>
    <property type="evidence" value="ECO:0007669"/>
    <property type="project" value="InterPro"/>
</dbReference>
<evidence type="ECO:0000259" key="8">
    <source>
        <dbReference type="PROSITE" id="PS50109"/>
    </source>
</evidence>
<organism evidence="9 10">
    <name type="scientific">Bryocella elongata</name>
    <dbReference type="NCBI Taxonomy" id="863522"/>
    <lineage>
        <taxon>Bacteria</taxon>
        <taxon>Pseudomonadati</taxon>
        <taxon>Acidobacteriota</taxon>
        <taxon>Terriglobia</taxon>
        <taxon>Terriglobales</taxon>
        <taxon>Acidobacteriaceae</taxon>
        <taxon>Bryocella</taxon>
    </lineage>
</organism>
<keyword evidence="3" id="KW-0597">Phosphoprotein</keyword>
<name>A0A1H6BKE6_9BACT</name>
<dbReference type="PANTHER" id="PTHR42878:SF15">
    <property type="entry name" value="BACTERIOPHYTOCHROME"/>
    <property type="match status" value="1"/>
</dbReference>
<evidence type="ECO:0000256" key="7">
    <source>
        <dbReference type="SAM" id="Phobius"/>
    </source>
</evidence>
<gene>
    <name evidence="9" type="ORF">SAMN05421819_3787</name>
</gene>
<dbReference type="Pfam" id="PF02518">
    <property type="entry name" value="HATPase_c"/>
    <property type="match status" value="1"/>
</dbReference>
<evidence type="ECO:0000256" key="3">
    <source>
        <dbReference type="ARBA" id="ARBA00022553"/>
    </source>
</evidence>
<dbReference type="InterPro" id="IPR036890">
    <property type="entry name" value="HATPase_C_sf"/>
</dbReference>